<dbReference type="PANTHER" id="PTHR45814:SF3">
    <property type="entry name" value="HISTONE-LYSINE N-METHYLTRANSFERASE SETD1A"/>
    <property type="match status" value="1"/>
</dbReference>
<comment type="caution">
    <text evidence="8">The sequence shown here is derived from an EMBL/GenBank/DDBJ whole genome shotgun (WGS) entry which is preliminary data.</text>
</comment>
<evidence type="ECO:0000256" key="2">
    <source>
        <dbReference type="ARBA" id="ARBA00022603"/>
    </source>
</evidence>
<evidence type="ECO:0000256" key="5">
    <source>
        <dbReference type="ARBA" id="ARBA00022853"/>
    </source>
</evidence>
<protein>
    <submittedName>
        <fullName evidence="8">Uncharacterized protein</fullName>
    </submittedName>
</protein>
<evidence type="ECO:0000256" key="3">
    <source>
        <dbReference type="ARBA" id="ARBA00022679"/>
    </source>
</evidence>
<keyword evidence="5" id="KW-0156">Chromatin regulator</keyword>
<dbReference type="InterPro" id="IPR044570">
    <property type="entry name" value="Set1-like"/>
</dbReference>
<proteinExistence type="predicted"/>
<keyword evidence="3" id="KW-0808">Transferase</keyword>
<comment type="subcellular location">
    <subcellularLocation>
        <location evidence="1">Nucleus</location>
    </subcellularLocation>
</comment>
<accession>A0AAN8LWC2</accession>
<feature type="compositionally biased region" description="Polar residues" evidence="7">
    <location>
        <begin position="1"/>
        <end position="16"/>
    </location>
</feature>
<evidence type="ECO:0000256" key="4">
    <source>
        <dbReference type="ARBA" id="ARBA00022691"/>
    </source>
</evidence>
<keyword evidence="9" id="KW-1185">Reference proteome</keyword>
<evidence type="ECO:0000313" key="9">
    <source>
        <dbReference type="Proteomes" id="UP001356427"/>
    </source>
</evidence>
<evidence type="ECO:0000256" key="6">
    <source>
        <dbReference type="ARBA" id="ARBA00023242"/>
    </source>
</evidence>
<dbReference type="GO" id="GO:0032259">
    <property type="term" value="P:methylation"/>
    <property type="evidence" value="ECO:0007669"/>
    <property type="project" value="UniProtKB-KW"/>
</dbReference>
<feature type="region of interest" description="Disordered" evidence="7">
    <location>
        <begin position="1"/>
        <end position="31"/>
    </location>
</feature>
<sequence length="79" mass="8987">MPEVDSNQVGLNTSKDSGFPPVGDLRDPRPRRIMPRHTEMALPVPKFKLDEFYVGPIPLKEVTFAHLNDNIKEPFLAKM</sequence>
<keyword evidence="6" id="KW-0539">Nucleus</keyword>
<keyword evidence="4" id="KW-0949">S-adenosyl-L-methionine</keyword>
<reference evidence="8 9" key="1">
    <citation type="submission" date="2021-04" db="EMBL/GenBank/DDBJ databases">
        <authorList>
            <person name="De Guttry C."/>
            <person name="Zahm M."/>
            <person name="Klopp C."/>
            <person name="Cabau C."/>
            <person name="Louis A."/>
            <person name="Berthelot C."/>
            <person name="Parey E."/>
            <person name="Roest Crollius H."/>
            <person name="Montfort J."/>
            <person name="Robinson-Rechavi M."/>
            <person name="Bucao C."/>
            <person name="Bouchez O."/>
            <person name="Gislard M."/>
            <person name="Lluch J."/>
            <person name="Milhes M."/>
            <person name="Lampietro C."/>
            <person name="Lopez Roques C."/>
            <person name="Donnadieu C."/>
            <person name="Braasch I."/>
            <person name="Desvignes T."/>
            <person name="Postlethwait J."/>
            <person name="Bobe J."/>
            <person name="Wedekind C."/>
            <person name="Guiguen Y."/>
        </authorList>
    </citation>
    <scope>NUCLEOTIDE SEQUENCE [LARGE SCALE GENOMIC DNA]</scope>
    <source>
        <strain evidence="8">Cs_M1</strain>
        <tissue evidence="8">Blood</tissue>
    </source>
</reference>
<name>A0AAN8LWC2_9TELE</name>
<keyword evidence="2" id="KW-0489">Methyltransferase</keyword>
<dbReference type="Proteomes" id="UP001356427">
    <property type="component" value="Unassembled WGS sequence"/>
</dbReference>
<evidence type="ECO:0000256" key="1">
    <source>
        <dbReference type="ARBA" id="ARBA00004123"/>
    </source>
</evidence>
<evidence type="ECO:0000256" key="7">
    <source>
        <dbReference type="SAM" id="MobiDB-lite"/>
    </source>
</evidence>
<gene>
    <name evidence="8" type="ORF">J4Q44_G00177050</name>
</gene>
<evidence type="ECO:0000313" key="8">
    <source>
        <dbReference type="EMBL" id="KAK6312041.1"/>
    </source>
</evidence>
<dbReference type="PANTHER" id="PTHR45814">
    <property type="entry name" value="HISTONE-LYSINE N-METHYLTRANSFERASE SETD1"/>
    <property type="match status" value="1"/>
</dbReference>
<organism evidence="8 9">
    <name type="scientific">Coregonus suidteri</name>
    <dbReference type="NCBI Taxonomy" id="861788"/>
    <lineage>
        <taxon>Eukaryota</taxon>
        <taxon>Metazoa</taxon>
        <taxon>Chordata</taxon>
        <taxon>Craniata</taxon>
        <taxon>Vertebrata</taxon>
        <taxon>Euteleostomi</taxon>
        <taxon>Actinopterygii</taxon>
        <taxon>Neopterygii</taxon>
        <taxon>Teleostei</taxon>
        <taxon>Protacanthopterygii</taxon>
        <taxon>Salmoniformes</taxon>
        <taxon>Salmonidae</taxon>
        <taxon>Coregoninae</taxon>
        <taxon>Coregonus</taxon>
    </lineage>
</organism>
<dbReference type="GO" id="GO:0042800">
    <property type="term" value="F:histone H3K4 methyltransferase activity"/>
    <property type="evidence" value="ECO:0007669"/>
    <property type="project" value="InterPro"/>
</dbReference>
<dbReference type="EMBL" id="JAGTTL010000015">
    <property type="protein sequence ID" value="KAK6312041.1"/>
    <property type="molecule type" value="Genomic_DNA"/>
</dbReference>
<dbReference type="GO" id="GO:0048188">
    <property type="term" value="C:Set1C/COMPASS complex"/>
    <property type="evidence" value="ECO:0007669"/>
    <property type="project" value="TreeGrafter"/>
</dbReference>
<dbReference type="AlphaFoldDB" id="A0AAN8LWC2"/>